<dbReference type="SUPFAM" id="SSF46689">
    <property type="entry name" value="Homeodomain-like"/>
    <property type="match status" value="1"/>
</dbReference>
<comment type="caution">
    <text evidence="7">The sequence shown here is derived from an EMBL/GenBank/DDBJ whole genome shotgun (WGS) entry which is preliminary data.</text>
</comment>
<dbReference type="Gene3D" id="1.10.357.10">
    <property type="entry name" value="Tetracycline Repressor, domain 2"/>
    <property type="match status" value="1"/>
</dbReference>
<evidence type="ECO:0000256" key="2">
    <source>
        <dbReference type="ARBA" id="ARBA00023125"/>
    </source>
</evidence>
<dbReference type="STRING" id="1210089.GCA_001613165_06181"/>
<dbReference type="InterPro" id="IPR009057">
    <property type="entry name" value="Homeodomain-like_sf"/>
</dbReference>
<gene>
    <name evidence="7" type="ORF">DFR68_12277</name>
</gene>
<protein>
    <submittedName>
        <fullName evidence="7">TetR family transcriptional regulator</fullName>
    </submittedName>
</protein>
<feature type="region of interest" description="Disordered" evidence="5">
    <location>
        <begin position="1"/>
        <end position="23"/>
    </location>
</feature>
<evidence type="ECO:0000256" key="3">
    <source>
        <dbReference type="ARBA" id="ARBA00023163"/>
    </source>
</evidence>
<dbReference type="RefSeq" id="WP_084520186.1">
    <property type="nucleotide sequence ID" value="NZ_QQAZ01000022.1"/>
</dbReference>
<evidence type="ECO:0000256" key="1">
    <source>
        <dbReference type="ARBA" id="ARBA00023015"/>
    </source>
</evidence>
<keyword evidence="3" id="KW-0804">Transcription</keyword>
<dbReference type="Proteomes" id="UP000255355">
    <property type="component" value="Unassembled WGS sequence"/>
</dbReference>
<feature type="domain" description="HTH tetR-type" evidence="6">
    <location>
        <begin position="20"/>
        <end position="80"/>
    </location>
</feature>
<keyword evidence="2 4" id="KW-0238">DNA-binding</keyword>
<dbReference type="InterPro" id="IPR054156">
    <property type="entry name" value="YxaF_TetR_C"/>
</dbReference>
<dbReference type="PANTHER" id="PTHR47506:SF3">
    <property type="entry name" value="HTH-TYPE TRANSCRIPTIONAL REGULATOR LMRA"/>
    <property type="match status" value="1"/>
</dbReference>
<dbReference type="InterPro" id="IPR036271">
    <property type="entry name" value="Tet_transcr_reg_TetR-rel_C_sf"/>
</dbReference>
<evidence type="ECO:0000313" key="8">
    <source>
        <dbReference type="Proteomes" id="UP000255355"/>
    </source>
</evidence>
<evidence type="ECO:0000313" key="7">
    <source>
        <dbReference type="EMBL" id="RDI43314.1"/>
    </source>
</evidence>
<feature type="DNA-binding region" description="H-T-H motif" evidence="4">
    <location>
        <begin position="43"/>
        <end position="62"/>
    </location>
</feature>
<proteinExistence type="predicted"/>
<dbReference type="PANTHER" id="PTHR47506">
    <property type="entry name" value="TRANSCRIPTIONAL REGULATORY PROTEIN"/>
    <property type="match status" value="1"/>
</dbReference>
<dbReference type="AlphaFoldDB" id="A0A370GLP6"/>
<evidence type="ECO:0000256" key="5">
    <source>
        <dbReference type="SAM" id="MobiDB-lite"/>
    </source>
</evidence>
<dbReference type="OrthoDB" id="4567939at2"/>
<keyword evidence="1" id="KW-0805">Transcription regulation</keyword>
<dbReference type="SUPFAM" id="SSF48498">
    <property type="entry name" value="Tetracyclin repressor-like, C-terminal domain"/>
    <property type="match status" value="1"/>
</dbReference>
<keyword evidence="8" id="KW-1185">Reference proteome</keyword>
<reference evidence="7 8" key="1">
    <citation type="submission" date="2018-07" db="EMBL/GenBank/DDBJ databases">
        <title>Genomic Encyclopedia of Type Strains, Phase IV (KMG-IV): sequencing the most valuable type-strain genomes for metagenomic binning, comparative biology and taxonomic classification.</title>
        <authorList>
            <person name="Goeker M."/>
        </authorList>
    </citation>
    <scope>NUCLEOTIDE SEQUENCE [LARGE SCALE GENOMIC DNA]</scope>
    <source>
        <strain evidence="7 8">DSM 44952</strain>
    </source>
</reference>
<accession>A0A370GLP6</accession>
<dbReference type="InterPro" id="IPR001647">
    <property type="entry name" value="HTH_TetR"/>
</dbReference>
<sequence length="205" mass="21900">MPAADHETADPSTSTRAKKPSSKQRMLLAAVELMSEQSAAAITIDEVVARSGAPRGSVYYHFPEGRSQLITEALDLAGVMMNTAIAQGFTGDPAAGIAHIVDYWIRILTHKDFAASCPITSAAIGGSTVDPELVPQAHAIFHTWQELICAELERAGIAKSRTPALATMVVSSIQGAVVLSRAQRDTAPLKQVRKELEQLLQQAQT</sequence>
<dbReference type="PROSITE" id="PS50977">
    <property type="entry name" value="HTH_TETR_2"/>
    <property type="match status" value="1"/>
</dbReference>
<name>A0A370GLP6_9NOCA</name>
<dbReference type="Pfam" id="PF21993">
    <property type="entry name" value="TetR_C_13_2"/>
    <property type="match status" value="1"/>
</dbReference>
<evidence type="ECO:0000256" key="4">
    <source>
        <dbReference type="PROSITE-ProRule" id="PRU00335"/>
    </source>
</evidence>
<organism evidence="7 8">
    <name type="scientific">Nocardia mexicana</name>
    <dbReference type="NCBI Taxonomy" id="279262"/>
    <lineage>
        <taxon>Bacteria</taxon>
        <taxon>Bacillati</taxon>
        <taxon>Actinomycetota</taxon>
        <taxon>Actinomycetes</taxon>
        <taxon>Mycobacteriales</taxon>
        <taxon>Nocardiaceae</taxon>
        <taxon>Nocardia</taxon>
    </lineage>
</organism>
<dbReference type="GO" id="GO:0003677">
    <property type="term" value="F:DNA binding"/>
    <property type="evidence" value="ECO:0007669"/>
    <property type="project" value="UniProtKB-UniRule"/>
</dbReference>
<dbReference type="Pfam" id="PF00440">
    <property type="entry name" value="TetR_N"/>
    <property type="match status" value="1"/>
</dbReference>
<dbReference type="EMBL" id="QQAZ01000022">
    <property type="protein sequence ID" value="RDI43314.1"/>
    <property type="molecule type" value="Genomic_DNA"/>
</dbReference>
<evidence type="ECO:0000259" key="6">
    <source>
        <dbReference type="PROSITE" id="PS50977"/>
    </source>
</evidence>